<dbReference type="InterPro" id="IPR021842">
    <property type="entry name" value="DUF3435"/>
</dbReference>
<accession>A0A9P8SN99</accession>
<dbReference type="Proteomes" id="UP000824596">
    <property type="component" value="Unassembled WGS sequence"/>
</dbReference>
<dbReference type="PANTHER" id="PTHR37535:SF2">
    <property type="entry name" value="FINGER DOMAIN PROTEIN, PUTATIVE (AFU_ORTHOLOGUE AFUA_6G09300)-RELATED"/>
    <property type="match status" value="1"/>
</dbReference>
<evidence type="ECO:0000313" key="2">
    <source>
        <dbReference type="EMBL" id="KAH0968164.1"/>
    </source>
</evidence>
<dbReference type="RefSeq" id="XP_044725677.1">
    <property type="nucleotide sequence ID" value="XM_044859277.1"/>
</dbReference>
<comment type="caution">
    <text evidence="2">The sequence shown here is derived from an EMBL/GenBank/DDBJ whole genome shotgun (WGS) entry which is preliminary data.</text>
</comment>
<name>A0A9P8SN99_9HYPO</name>
<evidence type="ECO:0000313" key="3">
    <source>
        <dbReference type="Proteomes" id="UP000824596"/>
    </source>
</evidence>
<sequence>MTRRARHSAISYDSDASYSPENEFDDGGLFDKVEPLHSDTYAEATDVEDLNFDDADGFVDADVEDQVQLFGGNVHPPEYYREAVEKFNETAYEAQDYSDGSLLLLDACDAQWRQCWVVTPKNVWSLSRVQLLRLLYNFFDWSLNQKVAFTKTYLGVKDAKTFPLPETLADPSLLLNPHIFLLGILFRHRAFRATSLNSPAQLANLDIHPEERELPLPLKDDLKDTYIFRRAMKTFTGYELSQDKPLSYQMIAQWIRRVGEILGLEYPTIPYNLRYNAANEFDRSASADISESLRNLALDHANSNPFQKHYLGRRFARILGVFSGDKNHSRRS</sequence>
<organism evidence="2 3">
    <name type="scientific">Hirsutella rhossiliensis</name>
    <dbReference type="NCBI Taxonomy" id="111463"/>
    <lineage>
        <taxon>Eukaryota</taxon>
        <taxon>Fungi</taxon>
        <taxon>Dikarya</taxon>
        <taxon>Ascomycota</taxon>
        <taxon>Pezizomycotina</taxon>
        <taxon>Sordariomycetes</taxon>
        <taxon>Hypocreomycetidae</taxon>
        <taxon>Hypocreales</taxon>
        <taxon>Ophiocordycipitaceae</taxon>
        <taxon>Hirsutella</taxon>
    </lineage>
</organism>
<protein>
    <submittedName>
        <fullName evidence="2">Uncharacterized protein</fullName>
    </submittedName>
</protein>
<feature type="compositionally biased region" description="Low complexity" evidence="1">
    <location>
        <begin position="8"/>
        <end position="19"/>
    </location>
</feature>
<feature type="region of interest" description="Disordered" evidence="1">
    <location>
        <begin position="1"/>
        <end position="20"/>
    </location>
</feature>
<keyword evidence="3" id="KW-1185">Reference proteome</keyword>
<evidence type="ECO:0000256" key="1">
    <source>
        <dbReference type="SAM" id="MobiDB-lite"/>
    </source>
</evidence>
<proteinExistence type="predicted"/>
<dbReference type="OrthoDB" id="4567560at2759"/>
<dbReference type="AlphaFoldDB" id="A0A9P8SN99"/>
<dbReference type="GeneID" id="68349935"/>
<dbReference type="PANTHER" id="PTHR37535">
    <property type="entry name" value="FLUG DOMAIN PROTEIN"/>
    <property type="match status" value="1"/>
</dbReference>
<reference evidence="2" key="1">
    <citation type="submission" date="2021-09" db="EMBL/GenBank/DDBJ databases">
        <title>A high-quality genome of the endoparasitic fungus Hirsutella rhossiliensis with a comparison of Hirsutella genomes reveals transposable elements contributing to genome size variation.</title>
        <authorList>
            <person name="Lin R."/>
            <person name="Jiao Y."/>
            <person name="Sun X."/>
            <person name="Ling J."/>
            <person name="Xie B."/>
            <person name="Cheng X."/>
        </authorList>
    </citation>
    <scope>NUCLEOTIDE SEQUENCE</scope>
    <source>
        <strain evidence="2">HR02</strain>
    </source>
</reference>
<dbReference type="Pfam" id="PF11917">
    <property type="entry name" value="DUF3435"/>
    <property type="match status" value="1"/>
</dbReference>
<gene>
    <name evidence="2" type="ORF">HRG_00806</name>
</gene>
<dbReference type="EMBL" id="JAIZPD010000001">
    <property type="protein sequence ID" value="KAH0968164.1"/>
    <property type="molecule type" value="Genomic_DNA"/>
</dbReference>